<evidence type="ECO:0000313" key="2">
    <source>
        <dbReference type="EMBL" id="TWX67111.1"/>
    </source>
</evidence>
<dbReference type="InterPro" id="IPR036291">
    <property type="entry name" value="NAD(P)-bd_dom_sf"/>
</dbReference>
<dbReference type="Gene3D" id="3.40.50.720">
    <property type="entry name" value="NAD(P)-binding Rossmann-like Domain"/>
    <property type="match status" value="1"/>
</dbReference>
<dbReference type="Pfam" id="PF02423">
    <property type="entry name" value="OCD_Mu_crystall"/>
    <property type="match status" value="1"/>
</dbReference>
<dbReference type="Proteomes" id="UP000321525">
    <property type="component" value="Unassembled WGS sequence"/>
</dbReference>
<evidence type="ECO:0000313" key="1">
    <source>
        <dbReference type="EMBL" id="TWX62797.1"/>
    </source>
</evidence>
<dbReference type="Gene3D" id="3.30.1780.10">
    <property type="entry name" value="ornithine cyclodeaminase, domain 1"/>
    <property type="match status" value="1"/>
</dbReference>
<dbReference type="EMBL" id="VOLR01000001">
    <property type="protein sequence ID" value="TWX62797.1"/>
    <property type="molecule type" value="Genomic_DNA"/>
</dbReference>
<reference evidence="2 4" key="1">
    <citation type="submission" date="2019-07" db="EMBL/GenBank/DDBJ databases">
        <title>Genomes of sea-ice associated Colwellia species.</title>
        <authorList>
            <person name="Bowman J.P."/>
        </authorList>
    </citation>
    <scope>NUCLEOTIDE SEQUENCE [LARGE SCALE GENOMIC DNA]</scope>
    <source>
        <strain evidence="1 3">ACAM 607</strain>
        <strain evidence="2 4">IC036</strain>
    </source>
</reference>
<accession>A0A5C6QEC9</accession>
<organism evidence="2 4">
    <name type="scientific">Colwellia hornerae</name>
    <dbReference type="NCBI Taxonomy" id="89402"/>
    <lineage>
        <taxon>Bacteria</taxon>
        <taxon>Pseudomonadati</taxon>
        <taxon>Pseudomonadota</taxon>
        <taxon>Gammaproteobacteria</taxon>
        <taxon>Alteromonadales</taxon>
        <taxon>Colwelliaceae</taxon>
        <taxon>Colwellia</taxon>
    </lineage>
</organism>
<dbReference type="SUPFAM" id="SSF51735">
    <property type="entry name" value="NAD(P)-binding Rossmann-fold domains"/>
    <property type="match status" value="1"/>
</dbReference>
<dbReference type="RefSeq" id="WP_146795940.1">
    <property type="nucleotide sequence ID" value="NZ_VOLP01000001.1"/>
</dbReference>
<dbReference type="InterPro" id="IPR003462">
    <property type="entry name" value="ODC_Mu_crystall"/>
</dbReference>
<evidence type="ECO:0000313" key="3">
    <source>
        <dbReference type="Proteomes" id="UP000321525"/>
    </source>
</evidence>
<dbReference type="InterPro" id="IPR023401">
    <property type="entry name" value="ODC_N"/>
</dbReference>
<keyword evidence="3" id="KW-1185">Reference proteome</keyword>
<dbReference type="AlphaFoldDB" id="A0A5C6QEC9"/>
<dbReference type="OrthoDB" id="9809203at2"/>
<sequence>MVQKGQHLDMVEAYRPETREMDDLCLLHSHICVDNIFSALYDTGDLALRLQAKVIVAEHLKADLLSLCDKYYVFERKIADITIMKLVGYVLENISAAKLVAQYVIASK</sequence>
<name>A0A5C6QEC9_9GAMM</name>
<dbReference type="Proteomes" id="UP000321917">
    <property type="component" value="Unassembled WGS sequence"/>
</dbReference>
<dbReference type="EMBL" id="VOLQ01000015">
    <property type="protein sequence ID" value="TWX67111.1"/>
    <property type="molecule type" value="Genomic_DNA"/>
</dbReference>
<protein>
    <submittedName>
        <fullName evidence="2">Uncharacterized protein</fullName>
    </submittedName>
</protein>
<proteinExistence type="predicted"/>
<comment type="caution">
    <text evidence="2">The sequence shown here is derived from an EMBL/GenBank/DDBJ whole genome shotgun (WGS) entry which is preliminary data.</text>
</comment>
<evidence type="ECO:0000313" key="4">
    <source>
        <dbReference type="Proteomes" id="UP000321917"/>
    </source>
</evidence>
<gene>
    <name evidence="1" type="ORF">ESZ26_00320</name>
    <name evidence="2" type="ORF">ESZ27_09560</name>
</gene>